<proteinExistence type="predicted"/>
<accession>A0A060SRE8</accession>
<dbReference type="Proteomes" id="UP000029665">
    <property type="component" value="Unassembled WGS sequence"/>
</dbReference>
<dbReference type="EMBL" id="CCBP010000408">
    <property type="protein sequence ID" value="CDO76731.1"/>
    <property type="molecule type" value="Genomic_DNA"/>
</dbReference>
<reference evidence="1" key="1">
    <citation type="submission" date="2014-01" db="EMBL/GenBank/DDBJ databases">
        <title>The genome of the white-rot fungus Pycnoporus cinnabarinus: a basidiomycete model with a versatile arsenal for lignocellulosic biomass breakdown.</title>
        <authorList>
            <person name="Levasseur A."/>
            <person name="Lomascolo A."/>
            <person name="Ruiz-Duenas F.J."/>
            <person name="Uzan E."/>
            <person name="Piumi F."/>
            <person name="Kues U."/>
            <person name="Ram A.F.J."/>
            <person name="Murat C."/>
            <person name="Haon M."/>
            <person name="Benoit I."/>
            <person name="Arfi Y."/>
            <person name="Chevret D."/>
            <person name="Drula E."/>
            <person name="Kwon M.J."/>
            <person name="Gouret P."/>
            <person name="Lesage-Meessen L."/>
            <person name="Lombard V."/>
            <person name="Mariette J."/>
            <person name="Noirot C."/>
            <person name="Park J."/>
            <person name="Patyshakuliyeva A."/>
            <person name="Wieneger R.A.B."/>
            <person name="Wosten H.A.B."/>
            <person name="Martin F."/>
            <person name="Coutinho P.M."/>
            <person name="de Vries R."/>
            <person name="Martinez A.T."/>
            <person name="Klopp C."/>
            <person name="Pontarotti P."/>
            <person name="Henrissat B."/>
            <person name="Record E."/>
        </authorList>
    </citation>
    <scope>NUCLEOTIDE SEQUENCE [LARGE SCALE GENOMIC DNA]</scope>
    <source>
        <strain evidence="1">BRFM137</strain>
    </source>
</reference>
<evidence type="ECO:0000313" key="1">
    <source>
        <dbReference type="EMBL" id="CDO76731.1"/>
    </source>
</evidence>
<dbReference type="AlphaFoldDB" id="A0A060SRE8"/>
<evidence type="ECO:0000313" key="2">
    <source>
        <dbReference type="Proteomes" id="UP000029665"/>
    </source>
</evidence>
<gene>
    <name evidence="1" type="ORF">BN946_scf184813.g1</name>
</gene>
<name>A0A060SRE8_PYCCI</name>
<comment type="caution">
    <text evidence="1">The sequence shown here is derived from an EMBL/GenBank/DDBJ whole genome shotgun (WGS) entry which is preliminary data.</text>
</comment>
<keyword evidence="2" id="KW-1185">Reference proteome</keyword>
<dbReference type="OrthoDB" id="184880at2759"/>
<evidence type="ECO:0008006" key="3">
    <source>
        <dbReference type="Google" id="ProtNLM"/>
    </source>
</evidence>
<dbReference type="HOGENOM" id="CLU_816508_0_0_1"/>
<dbReference type="STRING" id="5643.A0A060SRE8"/>
<sequence length="272" mass="30450">MSNQVGNSLYAIPADTPEKERLGKQYAYKRTLFGWNSPMPPSLDVSGLTDILDVGAGTCVWTFDFANMPQVKPRPALPEKTQPKETLLVRLYACDIDTVFFPDRALLDEFGVFQQDVTKPFAPELRWKFDLVHSFTPASSPSRLRTHPGMIYTPSSDLITLGRSLTYRLPHMLRAAWLKVKESRRIPCLIGKLAADRLELALFAEFSMENFVFVFRHLAKGLLAKGKLRMPDGIVVAAEEQAESMLKEVEEGARRNGVVMLGGVFVAVKEST</sequence>
<organism evidence="1 2">
    <name type="scientific">Pycnoporus cinnabarinus</name>
    <name type="common">Cinnabar-red polypore</name>
    <name type="synonym">Trametes cinnabarina</name>
    <dbReference type="NCBI Taxonomy" id="5643"/>
    <lineage>
        <taxon>Eukaryota</taxon>
        <taxon>Fungi</taxon>
        <taxon>Dikarya</taxon>
        <taxon>Basidiomycota</taxon>
        <taxon>Agaricomycotina</taxon>
        <taxon>Agaricomycetes</taxon>
        <taxon>Polyporales</taxon>
        <taxon>Polyporaceae</taxon>
        <taxon>Trametes</taxon>
    </lineage>
</organism>
<protein>
    <recommendedName>
        <fullName evidence="3">Methyltransferase domain-containing protein</fullName>
    </recommendedName>
</protein>